<accession>A0A2P7QIR0</accession>
<comment type="caution">
    <text evidence="5">The sequence shown here is derived from an EMBL/GenBank/DDBJ whole genome shotgun (WGS) entry which is preliminary data.</text>
</comment>
<dbReference type="InterPro" id="IPR003593">
    <property type="entry name" value="AAA+_ATPase"/>
</dbReference>
<keyword evidence="6" id="KW-1185">Reference proteome</keyword>
<dbReference type="InterPro" id="IPR045006">
    <property type="entry name" value="CHLI-like"/>
</dbReference>
<dbReference type="PANTHER" id="PTHR32039:SF7">
    <property type="entry name" value="COMPETENCE PROTEIN COMM"/>
    <property type="match status" value="1"/>
</dbReference>
<protein>
    <submittedName>
        <fullName evidence="5">ATP-dependent protease</fullName>
    </submittedName>
</protein>
<dbReference type="OrthoDB" id="9813147at2"/>
<dbReference type="GO" id="GO:0003677">
    <property type="term" value="F:DNA binding"/>
    <property type="evidence" value="ECO:0007669"/>
    <property type="project" value="InterPro"/>
</dbReference>
<dbReference type="Gene3D" id="3.30.230.10">
    <property type="match status" value="1"/>
</dbReference>
<dbReference type="Gene3D" id="3.40.50.300">
    <property type="entry name" value="P-loop containing nucleotide triphosphate hydrolases"/>
    <property type="match status" value="1"/>
</dbReference>
<dbReference type="InterPro" id="IPR001208">
    <property type="entry name" value="MCM_dom"/>
</dbReference>
<evidence type="ECO:0000256" key="3">
    <source>
        <dbReference type="ARBA" id="ARBA00022840"/>
    </source>
</evidence>
<dbReference type="EMBL" id="PXYH01000025">
    <property type="protein sequence ID" value="PSJ37865.1"/>
    <property type="molecule type" value="Genomic_DNA"/>
</dbReference>
<keyword evidence="2" id="KW-0547">Nucleotide-binding</keyword>
<evidence type="ECO:0000313" key="5">
    <source>
        <dbReference type="EMBL" id="PSJ37865.1"/>
    </source>
</evidence>
<dbReference type="SMART" id="SM00382">
    <property type="entry name" value="AAA"/>
    <property type="match status" value="1"/>
</dbReference>
<dbReference type="InterPro" id="IPR000523">
    <property type="entry name" value="Mg_chelatse_chII-like_cat_dom"/>
</dbReference>
<reference evidence="5 6" key="1">
    <citation type="submission" date="2018-03" db="EMBL/GenBank/DDBJ databases">
        <title>The draft genome of Zobellella taiwanensis JCM 13381.</title>
        <authorList>
            <person name="Liu L."/>
            <person name="Li L."/>
            <person name="Wang T."/>
            <person name="Zhang X."/>
            <person name="Liang L."/>
        </authorList>
    </citation>
    <scope>NUCLEOTIDE SEQUENCE [LARGE SCALE GENOMIC DNA]</scope>
    <source>
        <strain evidence="5 6">JCM 13381</strain>
    </source>
</reference>
<sequence>MSLAVVFARASLGVTAPLVTVEAHLANGLPAFNIVGLPETTVKEARDRVRSALLNSGFEFPAKRITVNLAPADLPKEGGRFDLPIAIAILAASGQIPDPALEHTEFLGELALTGELRAIRGALPAVLSARDNRRRLIVPAANGPEAGLITPSSALLAPHLLAITAWLHGQGDLTGPPAATQREQATELDIGDVIGQESGKRALEIAAAGGHNLLLLGPPGTGKSMLASRLPTLLPPMTEEEALEAAAIRSISGQGLEPDNWRQRAFRQPHHSASAVALVGGGSHPKPGEISLAHHGVLFLDEMTEFERRVLDALREPLETGSVSISRAAHRVTFPARFQLIGAMNPSPCGHYQEGLSRSSSEQILRYLGRISGPFLDRFDLSVEIPLLPPGELSRPRTRGETSAQVRQRVLAARERQLARAGKVNARLSGSDLDRLCPLQAEDAAFLEQALHRMKLSIRAWHKLIRVARTLADLADEPQIQRRHLIEALGYRAMDRLLSQLRE</sequence>
<dbReference type="SUPFAM" id="SSF54211">
    <property type="entry name" value="Ribosomal protein S5 domain 2-like"/>
    <property type="match status" value="1"/>
</dbReference>
<dbReference type="GO" id="GO:0005524">
    <property type="term" value="F:ATP binding"/>
    <property type="evidence" value="ECO:0007669"/>
    <property type="project" value="UniProtKB-KW"/>
</dbReference>
<keyword evidence="5" id="KW-0645">Protease</keyword>
<dbReference type="Proteomes" id="UP000242181">
    <property type="component" value="Unassembled WGS sequence"/>
</dbReference>
<dbReference type="PANTHER" id="PTHR32039">
    <property type="entry name" value="MAGNESIUM-CHELATASE SUBUNIT CHLI"/>
    <property type="match status" value="1"/>
</dbReference>
<feature type="domain" description="MCM C-terminal AAA(+) ATPase" evidence="4">
    <location>
        <begin position="288"/>
        <end position="381"/>
    </location>
</feature>
<evidence type="ECO:0000313" key="6">
    <source>
        <dbReference type="Proteomes" id="UP000242181"/>
    </source>
</evidence>
<dbReference type="NCBIfam" id="NF007365">
    <property type="entry name" value="PRK09862.1"/>
    <property type="match status" value="1"/>
</dbReference>
<evidence type="ECO:0000256" key="2">
    <source>
        <dbReference type="ARBA" id="ARBA00022741"/>
    </source>
</evidence>
<dbReference type="NCBIfam" id="TIGR00368">
    <property type="entry name" value="YifB family Mg chelatase-like AAA ATPase"/>
    <property type="match status" value="1"/>
</dbReference>
<evidence type="ECO:0000259" key="4">
    <source>
        <dbReference type="PROSITE" id="PS50051"/>
    </source>
</evidence>
<organism evidence="5 6">
    <name type="scientific">Zobellella taiwanensis</name>
    <dbReference type="NCBI Taxonomy" id="347535"/>
    <lineage>
        <taxon>Bacteria</taxon>
        <taxon>Pseudomonadati</taxon>
        <taxon>Pseudomonadota</taxon>
        <taxon>Gammaproteobacteria</taxon>
        <taxon>Aeromonadales</taxon>
        <taxon>Aeromonadaceae</taxon>
        <taxon>Zobellella</taxon>
    </lineage>
</organism>
<dbReference type="Pfam" id="PF01078">
    <property type="entry name" value="Mg_chelatase"/>
    <property type="match status" value="1"/>
</dbReference>
<dbReference type="PROSITE" id="PS50051">
    <property type="entry name" value="MCM_2"/>
    <property type="match status" value="1"/>
</dbReference>
<gene>
    <name evidence="5" type="ORF">C7I36_14995</name>
</gene>
<dbReference type="SUPFAM" id="SSF52540">
    <property type="entry name" value="P-loop containing nucleoside triphosphate hydrolases"/>
    <property type="match status" value="1"/>
</dbReference>
<dbReference type="PRINTS" id="PR01657">
    <property type="entry name" value="MCMFAMILY"/>
</dbReference>
<dbReference type="GO" id="GO:0008233">
    <property type="term" value="F:peptidase activity"/>
    <property type="evidence" value="ECO:0007669"/>
    <property type="project" value="UniProtKB-KW"/>
</dbReference>
<dbReference type="InterPro" id="IPR014721">
    <property type="entry name" value="Ribsml_uS5_D2-typ_fold_subgr"/>
</dbReference>
<dbReference type="InterPro" id="IPR025158">
    <property type="entry name" value="Mg_chelat-rel_C"/>
</dbReference>
<dbReference type="Pfam" id="PF13335">
    <property type="entry name" value="Mg_chelatase_C"/>
    <property type="match status" value="1"/>
</dbReference>
<dbReference type="AlphaFoldDB" id="A0A2P7QIR0"/>
<dbReference type="InterPro" id="IPR020568">
    <property type="entry name" value="Ribosomal_Su5_D2-typ_SF"/>
</dbReference>
<dbReference type="GO" id="GO:0006508">
    <property type="term" value="P:proteolysis"/>
    <property type="evidence" value="ECO:0007669"/>
    <property type="project" value="UniProtKB-KW"/>
</dbReference>
<dbReference type="InterPro" id="IPR004482">
    <property type="entry name" value="Mg_chelat-rel"/>
</dbReference>
<name>A0A2P7QIR0_9GAMM</name>
<comment type="similarity">
    <text evidence="1">Belongs to the Mg-chelatase subunits D/I family. ComM subfamily.</text>
</comment>
<proteinExistence type="inferred from homology"/>
<dbReference type="InterPro" id="IPR027417">
    <property type="entry name" value="P-loop_NTPase"/>
</dbReference>
<evidence type="ECO:0000256" key="1">
    <source>
        <dbReference type="ARBA" id="ARBA00006354"/>
    </source>
</evidence>
<dbReference type="RefSeq" id="WP_106454501.1">
    <property type="nucleotide sequence ID" value="NZ_PXYH01000025.1"/>
</dbReference>
<dbReference type="Pfam" id="PF13541">
    <property type="entry name" value="ChlI"/>
    <property type="match status" value="1"/>
</dbReference>
<keyword evidence="5" id="KW-0378">Hydrolase</keyword>
<keyword evidence="3" id="KW-0067">ATP-binding</keyword>